<evidence type="ECO:0000259" key="11">
    <source>
        <dbReference type="Pfam" id="PF01747"/>
    </source>
</evidence>
<dbReference type="EMBL" id="OU015568">
    <property type="protein sequence ID" value="CAG5084093.1"/>
    <property type="molecule type" value="Genomic_DNA"/>
</dbReference>
<keyword evidence="14" id="KW-1185">Reference proteome</keyword>
<keyword evidence="4" id="KW-0808">Transferase</keyword>
<feature type="domain" description="ATP-sulfurylase PUA-like" evidence="12">
    <location>
        <begin position="232"/>
        <end position="385"/>
    </location>
</feature>
<dbReference type="SUPFAM" id="SSF52374">
    <property type="entry name" value="Nucleotidylyl transferase"/>
    <property type="match status" value="1"/>
</dbReference>
<dbReference type="PANTHER" id="PTHR11055:SF1">
    <property type="entry name" value="PAPS SYNTHETASE, ISOFORM D"/>
    <property type="match status" value="1"/>
</dbReference>
<name>A0ABN7RUP2_OIKDI</name>
<dbReference type="Gene3D" id="3.10.400.10">
    <property type="entry name" value="Sulfate adenylyltransferase"/>
    <property type="match status" value="1"/>
</dbReference>
<evidence type="ECO:0000256" key="2">
    <source>
        <dbReference type="ARBA" id="ARBA00007268"/>
    </source>
</evidence>
<dbReference type="Pfam" id="PF01583">
    <property type="entry name" value="APS_kinase"/>
    <property type="match status" value="1"/>
</dbReference>
<evidence type="ECO:0000256" key="6">
    <source>
        <dbReference type="ARBA" id="ARBA00022741"/>
    </source>
</evidence>
<dbReference type="SUPFAM" id="SSF88697">
    <property type="entry name" value="PUA domain-like"/>
    <property type="match status" value="1"/>
</dbReference>
<organism evidence="13 14">
    <name type="scientific">Oikopleura dioica</name>
    <name type="common">Tunicate</name>
    <dbReference type="NCBI Taxonomy" id="34765"/>
    <lineage>
        <taxon>Eukaryota</taxon>
        <taxon>Metazoa</taxon>
        <taxon>Chordata</taxon>
        <taxon>Tunicata</taxon>
        <taxon>Appendicularia</taxon>
        <taxon>Copelata</taxon>
        <taxon>Oikopleuridae</taxon>
        <taxon>Oikopleura</taxon>
    </lineage>
</organism>
<dbReference type="PANTHER" id="PTHR11055">
    <property type="entry name" value="BIFUNCTIONAL 3'-PHOSPHOADENOSINE 5'-PHOSPHOSULFATE SYNTHASE"/>
    <property type="match status" value="1"/>
</dbReference>
<keyword evidence="6" id="KW-0547">Nucleotide-binding</keyword>
<dbReference type="Gene3D" id="3.40.50.300">
    <property type="entry name" value="P-loop containing nucleotide triphosphate hydrolases"/>
    <property type="match status" value="1"/>
</dbReference>
<evidence type="ECO:0000256" key="4">
    <source>
        <dbReference type="ARBA" id="ARBA00022679"/>
    </source>
</evidence>
<dbReference type="InterPro" id="IPR024951">
    <property type="entry name" value="Sulfurylase_cat_dom"/>
</dbReference>
<comment type="similarity">
    <text evidence="3">In the C-terminal section; belongs to the sulfate adenylyltransferase family.</text>
</comment>
<feature type="compositionally biased region" description="Basic and acidic residues" evidence="9">
    <location>
        <begin position="1"/>
        <end position="12"/>
    </location>
</feature>
<dbReference type="Gene3D" id="3.40.50.620">
    <property type="entry name" value="HUPs"/>
    <property type="match status" value="1"/>
</dbReference>
<dbReference type="InterPro" id="IPR002891">
    <property type="entry name" value="APS"/>
</dbReference>
<dbReference type="Pfam" id="PF14306">
    <property type="entry name" value="PUA_2"/>
    <property type="match status" value="1"/>
</dbReference>
<comment type="pathway">
    <text evidence="1">Sulfur metabolism; sulfate assimilation.</text>
</comment>
<protein>
    <submittedName>
        <fullName evidence="13">Oidioi.mRNA.OKI2018_I69.PAR.g10544.t1.cds</fullName>
    </submittedName>
</protein>
<dbReference type="NCBIfam" id="TIGR00339">
    <property type="entry name" value="sopT"/>
    <property type="match status" value="1"/>
</dbReference>
<feature type="compositionally biased region" description="Polar residues" evidence="9">
    <location>
        <begin position="24"/>
        <end position="33"/>
    </location>
</feature>
<dbReference type="InterPro" id="IPR025980">
    <property type="entry name" value="ATP-Sase_PUA-like_dom"/>
</dbReference>
<accession>A0ABN7RUP2</accession>
<dbReference type="InterPro" id="IPR015947">
    <property type="entry name" value="PUA-like_sf"/>
</dbReference>
<dbReference type="NCBIfam" id="TIGR00455">
    <property type="entry name" value="apsK"/>
    <property type="match status" value="1"/>
</dbReference>
<evidence type="ECO:0000313" key="14">
    <source>
        <dbReference type="Proteomes" id="UP001158576"/>
    </source>
</evidence>
<evidence type="ECO:0000259" key="12">
    <source>
        <dbReference type="Pfam" id="PF14306"/>
    </source>
</evidence>
<keyword evidence="5" id="KW-0548">Nucleotidyltransferase</keyword>
<evidence type="ECO:0000256" key="7">
    <source>
        <dbReference type="ARBA" id="ARBA00022777"/>
    </source>
</evidence>
<dbReference type="InterPro" id="IPR059117">
    <property type="entry name" value="APS_kinase_dom"/>
</dbReference>
<evidence type="ECO:0000259" key="10">
    <source>
        <dbReference type="Pfam" id="PF01583"/>
    </source>
</evidence>
<sequence length="622" mass="69338">MSGGGGDDRVPNKGEPAVPPMKATNVTIHSNQVNRQDRSSALGTGGFNGCTVWFTGLSGAGKSTIAMKLEQHLISKGVPAYVLDGDNVRHGLNKDLGFSLADREENIRRIGEVSKLFADAGVVCLVSFISPLRKDRDFARSIHQNSDLPFIECYIDTPLSVCEDRDVKGLYQKARAGVIKGFTGIDSPYEPPLNPECVVKSGEDSIDACVAKVVKTLQDNKVLAGTKAAAPEVRELFVSADEKDAKIAEAETLPKIEMTKMDLQWFQILSEGWATPLNGFMREDEMLQSLHFNCLFKNGETYNQSIPITLAVSTEIKEANKDAKAVALTYEGKTYGILRDPEFYTHRKEERCARTWGTYTVNHPHIKKIYEQGDWLVGGDLEALHRVTWNDGLDKYRKTPLELRARFEELGADAVFVFQLRNPVHNGHALLMTDTAKKLKERGYKKPVLLLHPLGGWTKADDVPLEWRMKQHDAVLEEKVLDPEATVVAIWPSPMSYAGPTEVQWHAKARLVTGAQFYIVGRDPAGMGHPDRKEDIYDHSHGRRVLSMAPGIPQFEIIPFKVAAYNKEKGAMDFYDPSNHENFDFISGTRMRKTAREGGALPTGFMAPKAWKVLQDYYASLQ</sequence>
<feature type="domain" description="Sulphate adenylyltransferase catalytic" evidence="11">
    <location>
        <begin position="394"/>
        <end position="616"/>
    </location>
</feature>
<keyword evidence="8" id="KW-0067">ATP-binding</keyword>
<dbReference type="CDD" id="cd00517">
    <property type="entry name" value="ATPS"/>
    <property type="match status" value="1"/>
</dbReference>
<dbReference type="Proteomes" id="UP001158576">
    <property type="component" value="Chromosome PAR"/>
</dbReference>
<evidence type="ECO:0000256" key="3">
    <source>
        <dbReference type="ARBA" id="ARBA00009290"/>
    </source>
</evidence>
<proteinExistence type="inferred from homology"/>
<comment type="similarity">
    <text evidence="2">In the N-terminal section; belongs to the APS kinase family.</text>
</comment>
<reference evidence="13 14" key="1">
    <citation type="submission" date="2021-04" db="EMBL/GenBank/DDBJ databases">
        <authorList>
            <person name="Bliznina A."/>
        </authorList>
    </citation>
    <scope>NUCLEOTIDE SEQUENCE [LARGE SCALE GENOMIC DNA]</scope>
</reference>
<dbReference type="NCBIfam" id="NF003013">
    <property type="entry name" value="PRK03846.1"/>
    <property type="match status" value="1"/>
</dbReference>
<feature type="domain" description="APS kinase" evidence="10">
    <location>
        <begin position="49"/>
        <end position="200"/>
    </location>
</feature>
<evidence type="ECO:0000313" key="13">
    <source>
        <dbReference type="EMBL" id="CAG5084093.1"/>
    </source>
</evidence>
<dbReference type="Pfam" id="PF01747">
    <property type="entry name" value="ATP-sulfurylase"/>
    <property type="match status" value="1"/>
</dbReference>
<dbReference type="SUPFAM" id="SSF52540">
    <property type="entry name" value="P-loop containing nucleoside triphosphate hydrolases"/>
    <property type="match status" value="1"/>
</dbReference>
<dbReference type="HAMAP" id="MF_00065">
    <property type="entry name" value="Adenylyl_sulf_kinase"/>
    <property type="match status" value="1"/>
</dbReference>
<feature type="region of interest" description="Disordered" evidence="9">
    <location>
        <begin position="1"/>
        <end position="33"/>
    </location>
</feature>
<dbReference type="InterPro" id="IPR027417">
    <property type="entry name" value="P-loop_NTPase"/>
</dbReference>
<dbReference type="InterPro" id="IPR002650">
    <property type="entry name" value="Sulphate_adenylyltransferase"/>
</dbReference>
<dbReference type="InterPro" id="IPR014729">
    <property type="entry name" value="Rossmann-like_a/b/a_fold"/>
</dbReference>
<keyword evidence="7" id="KW-0418">Kinase</keyword>
<dbReference type="CDD" id="cd02027">
    <property type="entry name" value="APSK"/>
    <property type="match status" value="1"/>
</dbReference>
<evidence type="ECO:0000256" key="5">
    <source>
        <dbReference type="ARBA" id="ARBA00022695"/>
    </source>
</evidence>
<gene>
    <name evidence="13" type="ORF">OKIOD_LOCUS2102</name>
</gene>
<evidence type="ECO:0000256" key="1">
    <source>
        <dbReference type="ARBA" id="ARBA00005050"/>
    </source>
</evidence>
<evidence type="ECO:0000256" key="9">
    <source>
        <dbReference type="SAM" id="MobiDB-lite"/>
    </source>
</evidence>
<evidence type="ECO:0000256" key="8">
    <source>
        <dbReference type="ARBA" id="ARBA00022840"/>
    </source>
</evidence>